<proteinExistence type="predicted"/>
<dbReference type="GO" id="GO:0051301">
    <property type="term" value="P:cell division"/>
    <property type="evidence" value="ECO:0007669"/>
    <property type="project" value="UniProtKB-KW"/>
</dbReference>
<dbReference type="InterPro" id="IPR007730">
    <property type="entry name" value="SPOR-like_dom"/>
</dbReference>
<dbReference type="Gene3D" id="3.30.70.1070">
    <property type="entry name" value="Sporulation related repeat"/>
    <property type="match status" value="1"/>
</dbReference>
<dbReference type="Proteomes" id="UP000786875">
    <property type="component" value="Unassembled WGS sequence"/>
</dbReference>
<feature type="compositionally biased region" description="Low complexity" evidence="1">
    <location>
        <begin position="129"/>
        <end position="164"/>
    </location>
</feature>
<accession>A0ABS5T3L0</accession>
<sequence>MASKFQNRMAGTIILVALGVIILPGLLDGKKKHYQEEFAAIPLVPKPGDQLDEELVPPVTQPIPSRAIQQHVAQQIPDESNPQAIHDTAGTESKALTVNQTQLQVQRAQEQLASQEAQRLQAQARRQQEAQQQALKKEQQQQQKQQQLAAQRQNENAQRQQEAADSVTNDAPSGRAYVLQLGAFRNASRVSEVVEQLRGAGFKAYSVPSTPVQGQINRILVGPDTSISHLQSQAAELKAKTGLIGAVMPYRVH</sequence>
<dbReference type="InterPro" id="IPR052521">
    <property type="entry name" value="Cell_div_SPOR-domain"/>
</dbReference>
<dbReference type="EMBL" id="JABBFO010000003">
    <property type="protein sequence ID" value="MBT0726732.1"/>
    <property type="molecule type" value="Genomic_DNA"/>
</dbReference>
<keyword evidence="4" id="KW-1185">Reference proteome</keyword>
<feature type="region of interest" description="Disordered" evidence="1">
    <location>
        <begin position="129"/>
        <end position="171"/>
    </location>
</feature>
<dbReference type="SUPFAM" id="SSF110997">
    <property type="entry name" value="Sporulation related repeat"/>
    <property type="match status" value="1"/>
</dbReference>
<dbReference type="NCBIfam" id="NF008641">
    <property type="entry name" value="PRK11633.1"/>
    <property type="match status" value="1"/>
</dbReference>
<gene>
    <name evidence="3" type="primary">dedD</name>
    <name evidence="3" type="ORF">HGT73_04940</name>
</gene>
<reference evidence="3 4" key="1">
    <citation type="submission" date="2020-04" db="EMBL/GenBank/DDBJ databases">
        <title>Genome sequencing of Rosenbergiella species.</title>
        <authorList>
            <person name="Alvarez-Perez S."/>
            <person name="Lievens B."/>
        </authorList>
    </citation>
    <scope>NUCLEOTIDE SEQUENCE [LARGE SCALE GENOMIC DNA]</scope>
    <source>
        <strain evidence="3 4">CdVSA20.1</strain>
    </source>
</reference>
<name>A0ABS5T3L0_9GAMM</name>
<comment type="caution">
    <text evidence="3">The sequence shown here is derived from an EMBL/GenBank/DDBJ whole genome shotgun (WGS) entry which is preliminary data.</text>
</comment>
<evidence type="ECO:0000313" key="4">
    <source>
        <dbReference type="Proteomes" id="UP000786875"/>
    </source>
</evidence>
<dbReference type="RefSeq" id="WP_214212555.1">
    <property type="nucleotide sequence ID" value="NZ_JABBFO010000003.1"/>
</dbReference>
<feature type="domain" description="SPOR" evidence="2">
    <location>
        <begin position="171"/>
        <end position="250"/>
    </location>
</feature>
<evidence type="ECO:0000259" key="2">
    <source>
        <dbReference type="PROSITE" id="PS51724"/>
    </source>
</evidence>
<dbReference type="PROSITE" id="PS51724">
    <property type="entry name" value="SPOR"/>
    <property type="match status" value="1"/>
</dbReference>
<organism evidence="3 4">
    <name type="scientific">Rosenbergiella australiborealis</name>
    <dbReference type="NCBI Taxonomy" id="1544696"/>
    <lineage>
        <taxon>Bacteria</taxon>
        <taxon>Pseudomonadati</taxon>
        <taxon>Pseudomonadota</taxon>
        <taxon>Gammaproteobacteria</taxon>
        <taxon>Enterobacterales</taxon>
        <taxon>Erwiniaceae</taxon>
        <taxon>Rosenbergiella</taxon>
    </lineage>
</organism>
<keyword evidence="3" id="KW-0131">Cell cycle</keyword>
<protein>
    <submittedName>
        <fullName evidence="3">Cell division protein DedD</fullName>
    </submittedName>
</protein>
<evidence type="ECO:0000313" key="3">
    <source>
        <dbReference type="EMBL" id="MBT0726732.1"/>
    </source>
</evidence>
<keyword evidence="3" id="KW-0132">Cell division</keyword>
<dbReference type="Pfam" id="PF05036">
    <property type="entry name" value="SPOR"/>
    <property type="match status" value="1"/>
</dbReference>
<dbReference type="PANTHER" id="PTHR38687:SF1">
    <property type="entry name" value="CELL DIVISION PROTEIN DEDD"/>
    <property type="match status" value="1"/>
</dbReference>
<evidence type="ECO:0000256" key="1">
    <source>
        <dbReference type="SAM" id="MobiDB-lite"/>
    </source>
</evidence>
<dbReference type="PANTHER" id="PTHR38687">
    <property type="entry name" value="CELL DIVISION PROTEIN DEDD-RELATED"/>
    <property type="match status" value="1"/>
</dbReference>
<dbReference type="InterPro" id="IPR036680">
    <property type="entry name" value="SPOR-like_sf"/>
</dbReference>